<comment type="caution">
    <text evidence="3">The sequence shown here is derived from an EMBL/GenBank/DDBJ whole genome shotgun (WGS) entry which is preliminary data.</text>
</comment>
<feature type="region of interest" description="Disordered" evidence="1">
    <location>
        <begin position="42"/>
        <end position="66"/>
    </location>
</feature>
<keyword evidence="2" id="KW-0732">Signal</keyword>
<dbReference type="AlphaFoldDB" id="A0A9J6CPG3"/>
<feature type="compositionally biased region" description="Basic residues" evidence="1">
    <location>
        <begin position="44"/>
        <end position="56"/>
    </location>
</feature>
<evidence type="ECO:0000313" key="3">
    <source>
        <dbReference type="EMBL" id="KAG5683788.1"/>
    </source>
</evidence>
<dbReference type="Proteomes" id="UP001107558">
    <property type="component" value="Chromosome 1"/>
</dbReference>
<feature type="signal peptide" evidence="2">
    <location>
        <begin position="1"/>
        <end position="18"/>
    </location>
</feature>
<gene>
    <name evidence="3" type="ORF">PVAND_013052</name>
</gene>
<proteinExistence type="predicted"/>
<organism evidence="3 4">
    <name type="scientific">Polypedilum vanderplanki</name>
    <name type="common">Sleeping chironomid midge</name>
    <dbReference type="NCBI Taxonomy" id="319348"/>
    <lineage>
        <taxon>Eukaryota</taxon>
        <taxon>Metazoa</taxon>
        <taxon>Ecdysozoa</taxon>
        <taxon>Arthropoda</taxon>
        <taxon>Hexapoda</taxon>
        <taxon>Insecta</taxon>
        <taxon>Pterygota</taxon>
        <taxon>Neoptera</taxon>
        <taxon>Endopterygota</taxon>
        <taxon>Diptera</taxon>
        <taxon>Nematocera</taxon>
        <taxon>Chironomoidea</taxon>
        <taxon>Chironomidae</taxon>
        <taxon>Chironominae</taxon>
        <taxon>Polypedilum</taxon>
        <taxon>Polypedilum</taxon>
    </lineage>
</organism>
<reference evidence="3" key="1">
    <citation type="submission" date="2021-03" db="EMBL/GenBank/DDBJ databases">
        <title>Chromosome level genome of the anhydrobiotic midge Polypedilum vanderplanki.</title>
        <authorList>
            <person name="Yoshida Y."/>
            <person name="Kikawada T."/>
            <person name="Gusev O."/>
        </authorList>
    </citation>
    <scope>NUCLEOTIDE SEQUENCE</scope>
    <source>
        <strain evidence="3">NIAS01</strain>
        <tissue evidence="3">Whole body or cell culture</tissue>
    </source>
</reference>
<evidence type="ECO:0000256" key="1">
    <source>
        <dbReference type="SAM" id="MobiDB-lite"/>
    </source>
</evidence>
<accession>A0A9J6CPG3</accession>
<evidence type="ECO:0000313" key="4">
    <source>
        <dbReference type="Proteomes" id="UP001107558"/>
    </source>
</evidence>
<protein>
    <submittedName>
        <fullName evidence="3">Uncharacterized protein</fullName>
    </submittedName>
</protein>
<keyword evidence="4" id="KW-1185">Reference proteome</keyword>
<dbReference type="EMBL" id="JADBJN010000001">
    <property type="protein sequence ID" value="KAG5683788.1"/>
    <property type="molecule type" value="Genomic_DNA"/>
</dbReference>
<evidence type="ECO:0000256" key="2">
    <source>
        <dbReference type="SAM" id="SignalP"/>
    </source>
</evidence>
<feature type="chain" id="PRO_5039915039" evidence="2">
    <location>
        <begin position="19"/>
        <end position="120"/>
    </location>
</feature>
<sequence length="120" mass="14073">MKFKVILSLILFVNFVFGLTFEERKSKLIRILQQDVPHHSSYSVHHRHHHHHHHHSSGSYSASAESRELKKRLKAYGYGNPNPRYYNDYPGAYQPVIKVPYGYSYYTTTPPPVFAIFGRK</sequence>
<name>A0A9J6CPG3_POLVA</name>